<dbReference type="Gene3D" id="2.60.120.560">
    <property type="entry name" value="Exo-inulinase, domain 1"/>
    <property type="match status" value="1"/>
</dbReference>
<gene>
    <name evidence="8" type="ORF">CEPIT_LOCUS11308</name>
</gene>
<keyword evidence="2 4" id="KW-0378">Hydrolase</keyword>
<feature type="region of interest" description="Disordered" evidence="5">
    <location>
        <begin position="1"/>
        <end position="23"/>
    </location>
</feature>
<evidence type="ECO:0000313" key="9">
    <source>
        <dbReference type="Proteomes" id="UP001152523"/>
    </source>
</evidence>
<dbReference type="SMART" id="SM00640">
    <property type="entry name" value="Glyco_32"/>
    <property type="match status" value="1"/>
</dbReference>
<keyword evidence="3 4" id="KW-0326">Glycosidase</keyword>
<dbReference type="InterPro" id="IPR013189">
    <property type="entry name" value="Glyco_hydro_32_C"/>
</dbReference>
<dbReference type="Pfam" id="PF08244">
    <property type="entry name" value="Glyco_hydro_32C"/>
    <property type="match status" value="1"/>
</dbReference>
<dbReference type="GO" id="GO:0005975">
    <property type="term" value="P:carbohydrate metabolic process"/>
    <property type="evidence" value="ECO:0007669"/>
    <property type="project" value="InterPro"/>
</dbReference>
<dbReference type="InterPro" id="IPR013148">
    <property type="entry name" value="Glyco_hydro_32_N"/>
</dbReference>
<dbReference type="SUPFAM" id="SSF49899">
    <property type="entry name" value="Concanavalin A-like lectins/glucanases"/>
    <property type="match status" value="1"/>
</dbReference>
<accession>A0AAV0D1B9</accession>
<evidence type="ECO:0000259" key="6">
    <source>
        <dbReference type="Pfam" id="PF00251"/>
    </source>
</evidence>
<evidence type="ECO:0000256" key="5">
    <source>
        <dbReference type="SAM" id="MobiDB-lite"/>
    </source>
</evidence>
<comment type="similarity">
    <text evidence="1 4">Belongs to the glycosyl hydrolase 32 family.</text>
</comment>
<dbReference type="AlphaFoldDB" id="A0AAV0D1B9"/>
<dbReference type="Pfam" id="PF00251">
    <property type="entry name" value="Glyco_hydro_32N"/>
    <property type="match status" value="1"/>
</dbReference>
<dbReference type="InterPro" id="IPR013320">
    <property type="entry name" value="ConA-like_dom_sf"/>
</dbReference>
<dbReference type="SUPFAM" id="SSF75005">
    <property type="entry name" value="Arabinanase/levansucrase/invertase"/>
    <property type="match status" value="1"/>
</dbReference>
<dbReference type="EMBL" id="CAMAPF010000064">
    <property type="protein sequence ID" value="CAH9090511.1"/>
    <property type="molecule type" value="Genomic_DNA"/>
</dbReference>
<evidence type="ECO:0000313" key="8">
    <source>
        <dbReference type="EMBL" id="CAH9090511.1"/>
    </source>
</evidence>
<proteinExistence type="inferred from homology"/>
<comment type="caution">
    <text evidence="8">The sequence shown here is derived from an EMBL/GenBank/DDBJ whole genome shotgun (WGS) entry which is preliminary data.</text>
</comment>
<name>A0AAV0D1B9_9ASTE</name>
<dbReference type="GO" id="GO:0004553">
    <property type="term" value="F:hydrolase activity, hydrolyzing O-glycosyl compounds"/>
    <property type="evidence" value="ECO:0007669"/>
    <property type="project" value="InterPro"/>
</dbReference>
<dbReference type="InterPro" id="IPR023296">
    <property type="entry name" value="Glyco_hydro_beta-prop_sf"/>
</dbReference>
<reference evidence="8" key="1">
    <citation type="submission" date="2022-07" db="EMBL/GenBank/DDBJ databases">
        <authorList>
            <person name="Macas J."/>
            <person name="Novak P."/>
            <person name="Neumann P."/>
        </authorList>
    </citation>
    <scope>NUCLEOTIDE SEQUENCE</scope>
</reference>
<feature type="domain" description="Glycosyl hydrolase family 32 N-terminal" evidence="6">
    <location>
        <begin position="52"/>
        <end position="181"/>
    </location>
</feature>
<dbReference type="InterPro" id="IPR001362">
    <property type="entry name" value="Glyco_hydro_32"/>
</dbReference>
<dbReference type="PANTHER" id="PTHR31953">
    <property type="entry name" value="BETA-FRUCTOFURANOSIDASE, INSOLUBLE ISOENZYME CWINV1-RELATED"/>
    <property type="match status" value="1"/>
</dbReference>
<dbReference type="Gene3D" id="2.115.10.20">
    <property type="entry name" value="Glycosyl hydrolase domain, family 43"/>
    <property type="match status" value="1"/>
</dbReference>
<keyword evidence="9" id="KW-1185">Reference proteome</keyword>
<evidence type="ECO:0000256" key="1">
    <source>
        <dbReference type="ARBA" id="ARBA00009902"/>
    </source>
</evidence>
<organism evidence="8 9">
    <name type="scientific">Cuscuta epithymum</name>
    <dbReference type="NCBI Taxonomy" id="186058"/>
    <lineage>
        <taxon>Eukaryota</taxon>
        <taxon>Viridiplantae</taxon>
        <taxon>Streptophyta</taxon>
        <taxon>Embryophyta</taxon>
        <taxon>Tracheophyta</taxon>
        <taxon>Spermatophyta</taxon>
        <taxon>Magnoliopsida</taxon>
        <taxon>eudicotyledons</taxon>
        <taxon>Gunneridae</taxon>
        <taxon>Pentapetalae</taxon>
        <taxon>asterids</taxon>
        <taxon>lamiids</taxon>
        <taxon>Solanales</taxon>
        <taxon>Convolvulaceae</taxon>
        <taxon>Cuscuteae</taxon>
        <taxon>Cuscuta</taxon>
        <taxon>Cuscuta subgen. Cuscuta</taxon>
    </lineage>
</organism>
<dbReference type="Proteomes" id="UP001152523">
    <property type="component" value="Unassembled WGS sequence"/>
</dbReference>
<evidence type="ECO:0000256" key="2">
    <source>
        <dbReference type="ARBA" id="ARBA00022801"/>
    </source>
</evidence>
<evidence type="ECO:0000256" key="3">
    <source>
        <dbReference type="ARBA" id="ARBA00023295"/>
    </source>
</evidence>
<feature type="domain" description="Glycosyl hydrolase family 32 C-terminal" evidence="7">
    <location>
        <begin position="185"/>
        <end position="378"/>
    </location>
</feature>
<evidence type="ECO:0000259" key="7">
    <source>
        <dbReference type="Pfam" id="PF08244"/>
    </source>
</evidence>
<protein>
    <submittedName>
        <fullName evidence="8">Uncharacterized protein</fullName>
    </submittedName>
</protein>
<dbReference type="FunFam" id="2.60.120.560:FF:000002">
    <property type="entry name" value="Beta-fructofuranosidase, insoluble isoenzyme CWINV1"/>
    <property type="match status" value="1"/>
</dbReference>
<sequence length="385" mass="42416">MVDSGESMAGPRRKQIRPPRDGSSVQKLRLCELGQSREALLFIREYGHVGGPDFFPTDFPDEDSKFVLKVSLDDCKRDYYAIGSYGGPEDDVFIPDEGSVGFGDENTVCSSRLLMFDYGKYYASKSFLIAGYTPESRRILFGWVNESTDASIYTGAGWAGLQAIPRQVWLGASRKQLVQLPVEEIKQLRENQVSLPSAILQAGSVIEVPGVMGSQADVELEFGDPMLEKAEELKPEWTTDPQELCSQMGASGRGSLGPFGLLVLASQDIQEFTAVFFRIFKNVDKYKVLMCSDQTRSSSNLDYDKTTYAAFLDADPLVEKLSLRCLIDHSIVESFGGGGKVCITSRVYPSTAIDTEAHLYAFNNGTVDIGISSLNAWSMKKANIN</sequence>
<evidence type="ECO:0000256" key="4">
    <source>
        <dbReference type="RuleBase" id="RU362110"/>
    </source>
</evidence>
<dbReference type="InterPro" id="IPR050551">
    <property type="entry name" value="Fructan_Metab_Enzymes"/>
</dbReference>